<dbReference type="FunFam" id="3.20.10.10:FF:000002">
    <property type="entry name" value="D-alanine aminotransferase"/>
    <property type="match status" value="1"/>
</dbReference>
<evidence type="ECO:0000256" key="8">
    <source>
        <dbReference type="ARBA" id="ARBA00035676"/>
    </source>
</evidence>
<evidence type="ECO:0000256" key="1">
    <source>
        <dbReference type="ARBA" id="ARBA00001933"/>
    </source>
</evidence>
<evidence type="ECO:0000256" key="9">
    <source>
        <dbReference type="ARBA" id="ARBA00049529"/>
    </source>
</evidence>
<evidence type="ECO:0000256" key="6">
    <source>
        <dbReference type="ARBA" id="ARBA00023239"/>
    </source>
</evidence>
<evidence type="ECO:0000256" key="12">
    <source>
        <dbReference type="NCBIfam" id="TIGR03461"/>
    </source>
</evidence>
<dbReference type="InterPro" id="IPR001544">
    <property type="entry name" value="Aminotrans_IV"/>
</dbReference>
<dbReference type="PANTHER" id="PTHR42743">
    <property type="entry name" value="AMINO-ACID AMINOTRANSFERASE"/>
    <property type="match status" value="1"/>
</dbReference>
<dbReference type="GO" id="GO:0008153">
    <property type="term" value="P:4-aminobenzoate biosynthetic process"/>
    <property type="evidence" value="ECO:0007669"/>
    <property type="project" value="UniProtKB-UniRule"/>
</dbReference>
<proteinExistence type="inferred from homology"/>
<dbReference type="Proteomes" id="UP000028252">
    <property type="component" value="Unassembled WGS sequence"/>
</dbReference>
<reference evidence="15 16" key="1">
    <citation type="submission" date="2014-04" db="EMBL/GenBank/DDBJ databases">
        <title>Marinobacterium kochiensis sp. nov., isolated from sediment sample collected from Kochi backwaters in Kerala, India.</title>
        <authorList>
            <person name="Singh A."/>
            <person name="Pinnaka A.K."/>
        </authorList>
    </citation>
    <scope>NUCLEOTIDE SEQUENCE [LARGE SCALE GENOMIC DNA]</scope>
    <source>
        <strain evidence="15 16">AK27</strain>
    </source>
</reference>
<dbReference type="Pfam" id="PF01063">
    <property type="entry name" value="Aminotran_4"/>
    <property type="match status" value="1"/>
</dbReference>
<dbReference type="InterPro" id="IPR036038">
    <property type="entry name" value="Aminotransferase-like"/>
</dbReference>
<dbReference type="GO" id="GO:0008696">
    <property type="term" value="F:4-amino-4-deoxychorismate lyase activity"/>
    <property type="evidence" value="ECO:0007669"/>
    <property type="project" value="UniProtKB-UniRule"/>
</dbReference>
<dbReference type="GO" id="GO:0046656">
    <property type="term" value="P:folic acid biosynthetic process"/>
    <property type="evidence" value="ECO:0007669"/>
    <property type="project" value="UniProtKB-KW"/>
</dbReference>
<evidence type="ECO:0000256" key="4">
    <source>
        <dbReference type="ARBA" id="ARBA00022898"/>
    </source>
</evidence>
<dbReference type="EMBL" id="JMQN01000059">
    <property type="protein sequence ID" value="KEA61893.1"/>
    <property type="molecule type" value="Genomic_DNA"/>
</dbReference>
<sequence>MASTIFINGQPGDSVSTSDRGLAYGQGVFETILIRSGRAQFWEWHMERLEEGCRRLAIPCDGLLQQLENELPELSPDGVLKIVVTRGAGGRGYAVTEPLEPTRIIQLSDLPTWPDNPLQAGIRVRRCRTVLAQQPLLAGIKHLNRLEQVLARAEWADTSIREGLVCDTAGNLIEGTMSNVFFVRDGVLCTPDLSQAGVAGVLRRWVIDMARKNGWPVRVGSFQFDDIESADEVFLCNSIIGIWPVVQFEDVCFTIGERCRTLQSLLEVEYRA</sequence>
<dbReference type="Gene3D" id="3.20.10.10">
    <property type="entry name" value="D-amino Acid Aminotransferase, subunit A, domain 2"/>
    <property type="match status" value="1"/>
</dbReference>
<dbReference type="NCBIfam" id="TIGR03461">
    <property type="entry name" value="pabC_Proteo"/>
    <property type="match status" value="1"/>
</dbReference>
<dbReference type="InterPro" id="IPR043131">
    <property type="entry name" value="BCAT-like_N"/>
</dbReference>
<dbReference type="STRING" id="1232683.ADIMK_4040"/>
<dbReference type="PANTHER" id="PTHR42743:SF2">
    <property type="entry name" value="AMINODEOXYCHORISMATE LYASE"/>
    <property type="match status" value="1"/>
</dbReference>
<dbReference type="AlphaFoldDB" id="A0A081FTN8"/>
<keyword evidence="6 15" id="KW-0456">Lyase</keyword>
<keyword evidence="5" id="KW-0289">Folate biosynthesis</keyword>
<dbReference type="Gene3D" id="3.30.470.10">
    <property type="match status" value="1"/>
</dbReference>
<organism evidence="15 16">
    <name type="scientific">Marinobacterium lacunae</name>
    <dbReference type="NCBI Taxonomy" id="1232683"/>
    <lineage>
        <taxon>Bacteria</taxon>
        <taxon>Pseudomonadati</taxon>
        <taxon>Pseudomonadota</taxon>
        <taxon>Gammaproteobacteria</taxon>
        <taxon>Oceanospirillales</taxon>
        <taxon>Oceanospirillaceae</taxon>
        <taxon>Marinobacterium</taxon>
    </lineage>
</organism>
<protein>
    <recommendedName>
        <fullName evidence="11 12">Aminodeoxychorismate lyase</fullName>
        <ecNumber evidence="8 12">4.1.3.38</ecNumber>
    </recommendedName>
</protein>
<dbReference type="InterPro" id="IPR050571">
    <property type="entry name" value="Class-IV_PLP-Dep_Aminotrnsfr"/>
</dbReference>
<comment type="cofactor">
    <cofactor evidence="1 14">
        <name>pyridoxal 5'-phosphate</name>
        <dbReference type="ChEBI" id="CHEBI:597326"/>
    </cofactor>
</comment>
<gene>
    <name evidence="15" type="ORF">ADIMK_4040</name>
</gene>
<dbReference type="PROSITE" id="PS00770">
    <property type="entry name" value="AA_TRANSFER_CLASS_4"/>
    <property type="match status" value="1"/>
</dbReference>
<accession>A0A081FTN8</accession>
<evidence type="ECO:0000256" key="5">
    <source>
        <dbReference type="ARBA" id="ARBA00022909"/>
    </source>
</evidence>
<dbReference type="CDD" id="cd01559">
    <property type="entry name" value="ADCL_like"/>
    <property type="match status" value="1"/>
</dbReference>
<dbReference type="NCBIfam" id="NF004761">
    <property type="entry name" value="PRK06092.1"/>
    <property type="match status" value="1"/>
</dbReference>
<dbReference type="OrthoDB" id="9805628at2"/>
<evidence type="ECO:0000256" key="14">
    <source>
        <dbReference type="RuleBase" id="RU004516"/>
    </source>
</evidence>
<keyword evidence="4 14" id="KW-0663">Pyridoxal phosphate</keyword>
<evidence type="ECO:0000256" key="3">
    <source>
        <dbReference type="ARBA" id="ARBA00011738"/>
    </source>
</evidence>
<dbReference type="eggNOG" id="COG0115">
    <property type="taxonomic scope" value="Bacteria"/>
</dbReference>
<comment type="similarity">
    <text evidence="2 13">Belongs to the class-IV pyridoxal-phosphate-dependent aminotransferase family.</text>
</comment>
<dbReference type="GO" id="GO:0005829">
    <property type="term" value="C:cytosol"/>
    <property type="evidence" value="ECO:0007669"/>
    <property type="project" value="TreeGrafter"/>
</dbReference>
<dbReference type="InterPro" id="IPR018300">
    <property type="entry name" value="Aminotrans_IV_CS"/>
</dbReference>
<dbReference type="SUPFAM" id="SSF56752">
    <property type="entry name" value="D-aminoacid aminotransferase-like PLP-dependent enzymes"/>
    <property type="match status" value="1"/>
</dbReference>
<evidence type="ECO:0000256" key="10">
    <source>
        <dbReference type="ARBA" id="ARBA00054027"/>
    </source>
</evidence>
<evidence type="ECO:0000256" key="2">
    <source>
        <dbReference type="ARBA" id="ARBA00009320"/>
    </source>
</evidence>
<dbReference type="GO" id="GO:0030170">
    <property type="term" value="F:pyridoxal phosphate binding"/>
    <property type="evidence" value="ECO:0007669"/>
    <property type="project" value="InterPro"/>
</dbReference>
<dbReference type="InterPro" id="IPR017824">
    <property type="entry name" value="Aminodeoxychorismate_lyase_IV"/>
</dbReference>
<dbReference type="EC" id="4.1.3.38" evidence="8 12"/>
<dbReference type="InterPro" id="IPR043132">
    <property type="entry name" value="BCAT-like_C"/>
</dbReference>
<comment type="catalytic activity">
    <reaction evidence="9">
        <text>4-amino-4-deoxychorismate = 4-aminobenzoate + pyruvate + H(+)</text>
        <dbReference type="Rhea" id="RHEA:16201"/>
        <dbReference type="ChEBI" id="CHEBI:15361"/>
        <dbReference type="ChEBI" id="CHEBI:15378"/>
        <dbReference type="ChEBI" id="CHEBI:17836"/>
        <dbReference type="ChEBI" id="CHEBI:58406"/>
        <dbReference type="EC" id="4.1.3.38"/>
    </reaction>
</comment>
<comment type="caution">
    <text evidence="15">The sequence shown here is derived from an EMBL/GenBank/DDBJ whole genome shotgun (WGS) entry which is preliminary data.</text>
</comment>
<comment type="function">
    <text evidence="10">Involved in the biosynthesis of p-aminobenzoate (PABA), a precursor of tetrahydrofolate. Converts 4-amino-4-deoxychorismate into 4-aminobenzoate (PABA) and pyruvate.</text>
</comment>
<keyword evidence="16" id="KW-1185">Reference proteome</keyword>
<evidence type="ECO:0000313" key="15">
    <source>
        <dbReference type="EMBL" id="KEA61893.1"/>
    </source>
</evidence>
<evidence type="ECO:0000313" key="16">
    <source>
        <dbReference type="Proteomes" id="UP000028252"/>
    </source>
</evidence>
<evidence type="ECO:0000256" key="13">
    <source>
        <dbReference type="RuleBase" id="RU004106"/>
    </source>
</evidence>
<dbReference type="RefSeq" id="WP_036192020.1">
    <property type="nucleotide sequence ID" value="NZ_JMQN01000059.1"/>
</dbReference>
<comment type="pathway">
    <text evidence="7">Cofactor biosynthesis; tetrahydrofolate biosynthesis; 4-aminobenzoate from chorismate: step 2/2.</text>
</comment>
<comment type="subunit">
    <text evidence="3">Homodimer.</text>
</comment>
<name>A0A081FTN8_9GAMM</name>
<evidence type="ECO:0000256" key="11">
    <source>
        <dbReference type="ARBA" id="ARBA00069174"/>
    </source>
</evidence>
<dbReference type="PATRIC" id="fig|1232683.4.peg.3975"/>
<evidence type="ECO:0000256" key="7">
    <source>
        <dbReference type="ARBA" id="ARBA00035633"/>
    </source>
</evidence>